<name>A0ABY4BSD9_9FLAO</name>
<dbReference type="RefSeq" id="WP_243551058.1">
    <property type="nucleotide sequence ID" value="NZ_CP094532.1"/>
</dbReference>
<evidence type="ECO:0000313" key="2">
    <source>
        <dbReference type="Proteomes" id="UP000831460"/>
    </source>
</evidence>
<dbReference type="Proteomes" id="UP000831460">
    <property type="component" value="Chromosome"/>
</dbReference>
<organism evidence="1 2">
    <name type="scientific">Chryseobacterium suipulveris</name>
    <dbReference type="NCBI Taxonomy" id="2929800"/>
    <lineage>
        <taxon>Bacteria</taxon>
        <taxon>Pseudomonadati</taxon>
        <taxon>Bacteroidota</taxon>
        <taxon>Flavobacteriia</taxon>
        <taxon>Flavobacteriales</taxon>
        <taxon>Weeksellaceae</taxon>
        <taxon>Chryseobacterium group</taxon>
        <taxon>Chryseobacterium</taxon>
    </lineage>
</organism>
<evidence type="ECO:0000313" key="1">
    <source>
        <dbReference type="EMBL" id="UOE42113.1"/>
    </source>
</evidence>
<sequence>MNLDGKKNEDFSCKYGSKIYYDNRLEYFGFISEFTKTDYENIRLIKHSNYYQFPDIDNGENGELEMSQFSLDFFNKLETLSSLQKKYFDSAVVLINNGMKIRNEMKSLAF</sequence>
<dbReference type="EMBL" id="CP094532">
    <property type="protein sequence ID" value="UOE42113.1"/>
    <property type="molecule type" value="Genomic_DNA"/>
</dbReference>
<protein>
    <submittedName>
        <fullName evidence="1">Uncharacterized protein</fullName>
    </submittedName>
</protein>
<reference evidence="1 2" key="1">
    <citation type="submission" date="2022-03" db="EMBL/GenBank/DDBJ databases">
        <title>Chryseobacterium sp. isolated from particulate matters in swine house.</title>
        <authorList>
            <person name="Won M."/>
            <person name="Kim S.-J."/>
            <person name="Kwon S.-W."/>
        </authorList>
    </citation>
    <scope>NUCLEOTIDE SEQUENCE [LARGE SCALE GENOMIC DNA]</scope>
    <source>
        <strain evidence="1 2">SC2-2</strain>
    </source>
</reference>
<keyword evidence="2" id="KW-1185">Reference proteome</keyword>
<proteinExistence type="predicted"/>
<gene>
    <name evidence="1" type="ORF">MTP09_05615</name>
</gene>
<accession>A0ABY4BSD9</accession>